<dbReference type="InterPro" id="IPR001789">
    <property type="entry name" value="Sig_transdc_resp-reg_receiver"/>
</dbReference>
<keyword evidence="7" id="KW-1185">Reference proteome</keyword>
<dbReference type="CDD" id="cd06170">
    <property type="entry name" value="LuxR_C_like"/>
    <property type="match status" value="1"/>
</dbReference>
<dbReference type="GO" id="GO:0006355">
    <property type="term" value="P:regulation of DNA-templated transcription"/>
    <property type="evidence" value="ECO:0007669"/>
    <property type="project" value="InterPro"/>
</dbReference>
<dbReference type="InterPro" id="IPR058245">
    <property type="entry name" value="NreC/VraR/RcsB-like_REC"/>
</dbReference>
<feature type="domain" description="Response regulatory" evidence="5">
    <location>
        <begin position="7"/>
        <end position="123"/>
    </location>
</feature>
<dbReference type="CDD" id="cd17535">
    <property type="entry name" value="REC_NarL-like"/>
    <property type="match status" value="1"/>
</dbReference>
<evidence type="ECO:0000313" key="7">
    <source>
        <dbReference type="Proteomes" id="UP000027466"/>
    </source>
</evidence>
<dbReference type="InterPro" id="IPR011006">
    <property type="entry name" value="CheY-like_superfamily"/>
</dbReference>
<dbReference type="Pfam" id="PF00072">
    <property type="entry name" value="Response_reg"/>
    <property type="match status" value="1"/>
</dbReference>
<dbReference type="Proteomes" id="UP000027466">
    <property type="component" value="Unassembled WGS sequence"/>
</dbReference>
<dbReference type="PROSITE" id="PS50043">
    <property type="entry name" value="HTH_LUXR_2"/>
    <property type="match status" value="1"/>
</dbReference>
<evidence type="ECO:0000259" key="4">
    <source>
        <dbReference type="PROSITE" id="PS50043"/>
    </source>
</evidence>
<dbReference type="SMART" id="SM00421">
    <property type="entry name" value="HTH_LUXR"/>
    <property type="match status" value="1"/>
</dbReference>
<dbReference type="InterPro" id="IPR016032">
    <property type="entry name" value="Sig_transdc_resp-reg_C-effctor"/>
</dbReference>
<keyword evidence="1 3" id="KW-0597">Phosphoprotein</keyword>
<evidence type="ECO:0000256" key="2">
    <source>
        <dbReference type="ARBA" id="ARBA00023125"/>
    </source>
</evidence>
<dbReference type="InterPro" id="IPR000792">
    <property type="entry name" value="Tscrpt_reg_LuxR_C"/>
</dbReference>
<dbReference type="PROSITE" id="PS50110">
    <property type="entry name" value="RESPONSE_REGULATORY"/>
    <property type="match status" value="1"/>
</dbReference>
<evidence type="ECO:0000313" key="6">
    <source>
        <dbReference type="EMBL" id="KDR43732.1"/>
    </source>
</evidence>
<dbReference type="GO" id="GO:0000160">
    <property type="term" value="P:phosphorelay signal transduction system"/>
    <property type="evidence" value="ECO:0007669"/>
    <property type="project" value="InterPro"/>
</dbReference>
<sequence>MTNEAISVLLVDDHTVVRNGVRLMLGTASDIQVTGEAETAQEALDLVQHQDFNVALVDIALPDRSGLDLLKLIRVKKPALPVLMLSMYSEEIYALRALKHGAAGYLTKNSPTATLVGAIRKAAAGGKYISPALAEQFACNVGGSPTVSHEALSDRELEVLKLLVSGDSLAAIAKTLHLSPNTVTTYRSRICNKLRLKSNAELTRYALEQGLLL</sequence>
<reference evidence="6 7" key="1">
    <citation type="submission" date="2014-03" db="EMBL/GenBank/DDBJ databases">
        <title>Draft Genome Sequences of Four Burkholderia Strains.</title>
        <authorList>
            <person name="Liu X.Y."/>
            <person name="Li C.X."/>
            <person name="Xu J.H."/>
        </authorList>
    </citation>
    <scope>NUCLEOTIDE SEQUENCE [LARGE SCALE GENOMIC DNA]</scope>
    <source>
        <strain evidence="6 7">DSM 50014</strain>
    </source>
</reference>
<accession>A0A069PTH1</accession>
<dbReference type="SUPFAM" id="SSF52172">
    <property type="entry name" value="CheY-like"/>
    <property type="match status" value="1"/>
</dbReference>
<proteinExistence type="predicted"/>
<dbReference type="SMART" id="SM00448">
    <property type="entry name" value="REC"/>
    <property type="match status" value="1"/>
</dbReference>
<dbReference type="Pfam" id="PF00196">
    <property type="entry name" value="GerE"/>
    <property type="match status" value="1"/>
</dbReference>
<dbReference type="SUPFAM" id="SSF46894">
    <property type="entry name" value="C-terminal effector domain of the bipartite response regulators"/>
    <property type="match status" value="1"/>
</dbReference>
<organism evidence="6 7">
    <name type="scientific">Caballeronia glathei</name>
    <dbReference type="NCBI Taxonomy" id="60547"/>
    <lineage>
        <taxon>Bacteria</taxon>
        <taxon>Pseudomonadati</taxon>
        <taxon>Pseudomonadota</taxon>
        <taxon>Betaproteobacteria</taxon>
        <taxon>Burkholderiales</taxon>
        <taxon>Burkholderiaceae</taxon>
        <taxon>Caballeronia</taxon>
    </lineage>
</organism>
<gene>
    <name evidence="6" type="ORF">BG61_33090</name>
</gene>
<evidence type="ECO:0000259" key="5">
    <source>
        <dbReference type="PROSITE" id="PS50110"/>
    </source>
</evidence>
<dbReference type="RefSeq" id="WP_035930784.1">
    <property type="nucleotide sequence ID" value="NZ_CADFFX010000001.1"/>
</dbReference>
<dbReference type="PRINTS" id="PR00038">
    <property type="entry name" value="HTHLUXR"/>
</dbReference>
<dbReference type="AlphaFoldDB" id="A0A069PTH1"/>
<dbReference type="InterPro" id="IPR039420">
    <property type="entry name" value="WalR-like"/>
</dbReference>
<protein>
    <submittedName>
        <fullName evidence="6">LuxR family transcriptional regulator</fullName>
    </submittedName>
</protein>
<dbReference type="EMBL" id="JFHC01000006">
    <property type="protein sequence ID" value="KDR43732.1"/>
    <property type="molecule type" value="Genomic_DNA"/>
</dbReference>
<evidence type="ECO:0000256" key="3">
    <source>
        <dbReference type="PROSITE-ProRule" id="PRU00169"/>
    </source>
</evidence>
<dbReference type="Gene3D" id="3.40.50.2300">
    <property type="match status" value="1"/>
</dbReference>
<dbReference type="PANTHER" id="PTHR43214:SF42">
    <property type="entry name" value="TRANSCRIPTIONAL REGULATORY PROTEIN DESR"/>
    <property type="match status" value="1"/>
</dbReference>
<feature type="modified residue" description="4-aspartylphosphate" evidence="3">
    <location>
        <position position="58"/>
    </location>
</feature>
<feature type="domain" description="HTH luxR-type" evidence="4">
    <location>
        <begin position="145"/>
        <end position="210"/>
    </location>
</feature>
<dbReference type="PANTHER" id="PTHR43214">
    <property type="entry name" value="TWO-COMPONENT RESPONSE REGULATOR"/>
    <property type="match status" value="1"/>
</dbReference>
<keyword evidence="2" id="KW-0238">DNA-binding</keyword>
<evidence type="ECO:0000256" key="1">
    <source>
        <dbReference type="ARBA" id="ARBA00022553"/>
    </source>
</evidence>
<comment type="caution">
    <text evidence="6">The sequence shown here is derived from an EMBL/GenBank/DDBJ whole genome shotgun (WGS) entry which is preliminary data.</text>
</comment>
<name>A0A069PTH1_9BURK</name>
<dbReference type="GO" id="GO:0003677">
    <property type="term" value="F:DNA binding"/>
    <property type="evidence" value="ECO:0007669"/>
    <property type="project" value="UniProtKB-KW"/>
</dbReference>
<dbReference type="STRING" id="60547.GCA_000751215_02472"/>